<comment type="caution">
    <text evidence="2">The sequence shown here is derived from an EMBL/GenBank/DDBJ whole genome shotgun (WGS) entry which is preliminary data.</text>
</comment>
<accession>A0A6V8PGI6</accession>
<gene>
    <name evidence="2" type="ORF">HKBW3S34_02149</name>
</gene>
<comment type="subunit">
    <text evidence="1">Heterotetramer of two alpha and two beta chains.</text>
</comment>
<reference evidence="2 3" key="1">
    <citation type="journal article" date="2020" name="Front. Microbiol.">
        <title>Single-cell genomics of novel Actinobacteria with the Wood-Ljungdahl pathway discovered in a serpentinizing system.</title>
        <authorList>
            <person name="Merino N."/>
            <person name="Kawai M."/>
            <person name="Boyd E.S."/>
            <person name="Colman D.R."/>
            <person name="McGlynn S.E."/>
            <person name="Nealson K.H."/>
            <person name="Kurokawa K."/>
            <person name="Hongoh Y."/>
        </authorList>
    </citation>
    <scope>NUCLEOTIDE SEQUENCE [LARGE SCALE GENOMIC DNA]</scope>
    <source>
        <strain evidence="2 3">S34</strain>
    </source>
</reference>
<dbReference type="GO" id="GO:0004358">
    <property type="term" value="F:L-glutamate N-acetyltransferase activity, acting on acetyl-L-ornithine as donor"/>
    <property type="evidence" value="ECO:0007669"/>
    <property type="project" value="InterPro"/>
</dbReference>
<evidence type="ECO:0000313" key="2">
    <source>
        <dbReference type="EMBL" id="GFP31230.1"/>
    </source>
</evidence>
<evidence type="ECO:0000256" key="1">
    <source>
        <dbReference type="ARBA" id="ARBA00011475"/>
    </source>
</evidence>
<sequence>MIAPNMATMLCFILTDIAVEKRTLIRAIKDSVNKSFNRITIDGDMSTNDIVLIMANGMLGNSEIKENSASYKIFKNALD</sequence>
<dbReference type="GO" id="GO:0006526">
    <property type="term" value="P:L-arginine biosynthetic process"/>
    <property type="evidence" value="ECO:0007669"/>
    <property type="project" value="InterPro"/>
</dbReference>
<dbReference type="InterPro" id="IPR016117">
    <property type="entry name" value="ArgJ-like_dom_sf"/>
</dbReference>
<protein>
    <submittedName>
        <fullName evidence="2">Glutamate N-acetyltransferase / amino-acid N-acetyltransferase</fullName>
    </submittedName>
</protein>
<name>A0A6V8PGI6_9ACTN</name>
<dbReference type="GO" id="GO:0006592">
    <property type="term" value="P:ornithine biosynthetic process"/>
    <property type="evidence" value="ECO:0007669"/>
    <property type="project" value="TreeGrafter"/>
</dbReference>
<proteinExistence type="predicted"/>
<dbReference type="SUPFAM" id="SSF56266">
    <property type="entry name" value="DmpA/ArgJ-like"/>
    <property type="match status" value="1"/>
</dbReference>
<dbReference type="EMBL" id="BLRZ01000208">
    <property type="protein sequence ID" value="GFP31230.1"/>
    <property type="molecule type" value="Genomic_DNA"/>
</dbReference>
<dbReference type="Pfam" id="PF01960">
    <property type="entry name" value="ArgJ"/>
    <property type="match status" value="1"/>
</dbReference>
<dbReference type="AlphaFoldDB" id="A0A6V8PGI6"/>
<dbReference type="Proteomes" id="UP000588083">
    <property type="component" value="Unassembled WGS sequence"/>
</dbReference>
<keyword evidence="2" id="KW-0808">Transferase</keyword>
<organism evidence="2 3">
    <name type="scientific">Candidatus Hakubella thermalkaliphila</name>
    <dbReference type="NCBI Taxonomy" id="2754717"/>
    <lineage>
        <taxon>Bacteria</taxon>
        <taxon>Bacillati</taxon>
        <taxon>Actinomycetota</taxon>
        <taxon>Actinomycetota incertae sedis</taxon>
        <taxon>Candidatus Hakubellales</taxon>
        <taxon>Candidatus Hakubellaceae</taxon>
        <taxon>Candidatus Hakubella</taxon>
    </lineage>
</organism>
<dbReference type="Gene3D" id="3.60.70.12">
    <property type="entry name" value="L-amino peptidase D-ALA esterase/amidase"/>
    <property type="match status" value="1"/>
</dbReference>
<dbReference type="PANTHER" id="PTHR23100">
    <property type="entry name" value="ARGININE BIOSYNTHESIS BIFUNCTIONAL PROTEIN ARGJ"/>
    <property type="match status" value="1"/>
</dbReference>
<dbReference type="GO" id="GO:0004042">
    <property type="term" value="F:L-glutamate N-acetyltransferase activity"/>
    <property type="evidence" value="ECO:0007669"/>
    <property type="project" value="TreeGrafter"/>
</dbReference>
<evidence type="ECO:0000313" key="3">
    <source>
        <dbReference type="Proteomes" id="UP000588083"/>
    </source>
</evidence>
<dbReference type="PANTHER" id="PTHR23100:SF0">
    <property type="entry name" value="ARGININE BIOSYNTHESIS BIFUNCTIONAL PROTEIN ARGJ, MITOCHONDRIAL"/>
    <property type="match status" value="1"/>
</dbReference>
<keyword evidence="3" id="KW-1185">Reference proteome</keyword>
<dbReference type="InterPro" id="IPR002813">
    <property type="entry name" value="Arg_biosynth_ArgJ"/>
</dbReference>